<keyword evidence="1" id="KW-0175">Coiled coil</keyword>
<name>A0A699GWZ2_TANCI</name>
<dbReference type="EMBL" id="BKCJ010068853">
    <property type="protein sequence ID" value="GEW67778.1"/>
    <property type="molecule type" value="Genomic_DNA"/>
</dbReference>
<protein>
    <submittedName>
        <fullName evidence="2">Uncharacterized protein</fullName>
    </submittedName>
</protein>
<proteinExistence type="predicted"/>
<organism evidence="2">
    <name type="scientific">Tanacetum cinerariifolium</name>
    <name type="common">Dalmatian daisy</name>
    <name type="synonym">Chrysanthemum cinerariifolium</name>
    <dbReference type="NCBI Taxonomy" id="118510"/>
    <lineage>
        <taxon>Eukaryota</taxon>
        <taxon>Viridiplantae</taxon>
        <taxon>Streptophyta</taxon>
        <taxon>Embryophyta</taxon>
        <taxon>Tracheophyta</taxon>
        <taxon>Spermatophyta</taxon>
        <taxon>Magnoliopsida</taxon>
        <taxon>eudicotyledons</taxon>
        <taxon>Gunneridae</taxon>
        <taxon>Pentapetalae</taxon>
        <taxon>asterids</taxon>
        <taxon>campanulids</taxon>
        <taxon>Asterales</taxon>
        <taxon>Asteraceae</taxon>
        <taxon>Asteroideae</taxon>
        <taxon>Anthemideae</taxon>
        <taxon>Anthemidinae</taxon>
        <taxon>Tanacetum</taxon>
    </lineage>
</organism>
<feature type="coiled-coil region" evidence="1">
    <location>
        <begin position="284"/>
        <end position="314"/>
    </location>
</feature>
<evidence type="ECO:0000313" key="2">
    <source>
        <dbReference type="EMBL" id="GEW67778.1"/>
    </source>
</evidence>
<sequence>MGRYAQWQSRFLRYINTRPNGDDLGKFILQGPYTPSTVTILVVPATNNTSTEVIHLLLIGIGDEIYPAVDARKTAHKMWIAIDRLQQSESLNIQDVNTNLFWKFRKFTSQDGELMESYYSRFYKMVNEMIRNNLIVATIIAKNANLLTFVVAAQLHPDPYYQASKSHKSYAPTSKASPLTRSHVTTKHKGKEIAKPIIPPSELAFKEDNTNEKIDEQELEARYSFMAKIQELSEQHEYISNTCVVEKVYSNVILDSPDMYDNDIQTNQNDIECNDERVALANLIAKLKLNVDENKKIKKQLKKANTSLAHELKECKSILAKTSRTLRESNSIQDSFLIALQNK</sequence>
<accession>A0A699GWZ2</accession>
<reference evidence="2" key="1">
    <citation type="journal article" date="2019" name="Sci. Rep.">
        <title>Draft genome of Tanacetum cinerariifolium, the natural source of mosquito coil.</title>
        <authorList>
            <person name="Yamashiro T."/>
            <person name="Shiraishi A."/>
            <person name="Satake H."/>
            <person name="Nakayama K."/>
        </authorList>
    </citation>
    <scope>NUCLEOTIDE SEQUENCE</scope>
</reference>
<gene>
    <name evidence="2" type="ORF">Tci_239754</name>
</gene>
<evidence type="ECO:0000256" key="1">
    <source>
        <dbReference type="SAM" id="Coils"/>
    </source>
</evidence>
<comment type="caution">
    <text evidence="2">The sequence shown here is derived from an EMBL/GenBank/DDBJ whole genome shotgun (WGS) entry which is preliminary data.</text>
</comment>
<dbReference type="AlphaFoldDB" id="A0A699GWZ2"/>